<evidence type="ECO:0000313" key="1">
    <source>
        <dbReference type="EMBL" id="KAE8688429.1"/>
    </source>
</evidence>
<accession>A0A6A2ZAJ2</accession>
<dbReference type="GO" id="GO:0043240">
    <property type="term" value="C:Fanconi anaemia nuclear complex"/>
    <property type="evidence" value="ECO:0007669"/>
    <property type="project" value="InterPro"/>
</dbReference>
<dbReference type="Proteomes" id="UP000436088">
    <property type="component" value="Unassembled WGS sequence"/>
</dbReference>
<proteinExistence type="predicted"/>
<dbReference type="EMBL" id="VEPZ02001189">
    <property type="protein sequence ID" value="KAE8688429.1"/>
    <property type="molecule type" value="Genomic_DNA"/>
</dbReference>
<gene>
    <name evidence="1" type="ORF">F3Y22_tig00110986pilonHSYRG00003</name>
</gene>
<keyword evidence="2" id="KW-1185">Reference proteome</keyword>
<organism evidence="1 2">
    <name type="scientific">Hibiscus syriacus</name>
    <name type="common">Rose of Sharon</name>
    <dbReference type="NCBI Taxonomy" id="106335"/>
    <lineage>
        <taxon>Eukaryota</taxon>
        <taxon>Viridiplantae</taxon>
        <taxon>Streptophyta</taxon>
        <taxon>Embryophyta</taxon>
        <taxon>Tracheophyta</taxon>
        <taxon>Spermatophyta</taxon>
        <taxon>Magnoliopsida</taxon>
        <taxon>eudicotyledons</taxon>
        <taxon>Gunneridae</taxon>
        <taxon>Pentapetalae</taxon>
        <taxon>rosids</taxon>
        <taxon>malvids</taxon>
        <taxon>Malvales</taxon>
        <taxon>Malvaceae</taxon>
        <taxon>Malvoideae</taxon>
        <taxon>Hibiscus</taxon>
    </lineage>
</organism>
<dbReference type="PANTHER" id="PTHR32094">
    <property type="entry name" value="FANCONI ANEMIA GROUP E PROTEIN"/>
    <property type="match status" value="1"/>
</dbReference>
<name>A0A6A2ZAJ2_HIBSY</name>
<comment type="caution">
    <text evidence="1">The sequence shown here is derived from an EMBL/GenBank/DDBJ whole genome shotgun (WGS) entry which is preliminary data.</text>
</comment>
<protein>
    <submittedName>
        <fullName evidence="1">1-aminocyclopropane-1-carboxylate</fullName>
    </submittedName>
</protein>
<sequence>MEQWVPLFDIFMNSPTPETETSLCLQQNFNAKQRHRQQQLQTRQALSSLCLPNPATHLSKTHLFLHHHTKKSRILPFLALENERFNAKELSKLARNLLSEDRGLDFWSGSGEELVEEFESMPDWLEDMAAVDDPLLYWLPLSGADFCPSFYSSDNDDTLFCQFEKTKGSGSKEVEDKMEVVSAPNVPLQPEIETMAVSLRDRVINSESIFKAVALANEIRQLCLDKGVNPLQVLSLIEPLKAEDETESVLISRLLSDDKDELAWPSQVLSSIVLPKFLVLSEPASHLNDRVLQASSERCSTLRQCLFLLCNVCKVFMSTLCTDHA</sequence>
<dbReference type="InterPro" id="IPR039685">
    <property type="entry name" value="FANCE"/>
</dbReference>
<evidence type="ECO:0000313" key="2">
    <source>
        <dbReference type="Proteomes" id="UP000436088"/>
    </source>
</evidence>
<dbReference type="AlphaFoldDB" id="A0A6A2ZAJ2"/>
<dbReference type="PANTHER" id="PTHR32094:SF5">
    <property type="entry name" value="FANCONI ANEMIA GROUP E PROTEIN"/>
    <property type="match status" value="1"/>
</dbReference>
<dbReference type="GO" id="GO:0036297">
    <property type="term" value="P:interstrand cross-link repair"/>
    <property type="evidence" value="ECO:0007669"/>
    <property type="project" value="InterPro"/>
</dbReference>
<reference evidence="1" key="1">
    <citation type="submission" date="2019-09" db="EMBL/GenBank/DDBJ databases">
        <title>Draft genome information of white flower Hibiscus syriacus.</title>
        <authorList>
            <person name="Kim Y.-M."/>
        </authorList>
    </citation>
    <scope>NUCLEOTIDE SEQUENCE [LARGE SCALE GENOMIC DNA]</scope>
    <source>
        <strain evidence="1">YM2019G1</strain>
    </source>
</reference>